<comment type="caution">
    <text evidence="2">The sequence shown here is derived from an EMBL/GenBank/DDBJ whole genome shotgun (WGS) entry which is preliminary data.</text>
</comment>
<gene>
    <name evidence="2" type="ORF">HGA03_01570</name>
</gene>
<keyword evidence="3" id="KW-1185">Reference proteome</keyword>
<accession>A0A7X6KSV9</accession>
<feature type="region of interest" description="Disordered" evidence="1">
    <location>
        <begin position="32"/>
        <end position="51"/>
    </location>
</feature>
<reference evidence="2 3" key="1">
    <citation type="submission" date="2020-04" db="EMBL/GenBank/DDBJ databases">
        <title>MicrobeNet Type strains.</title>
        <authorList>
            <person name="Nicholson A.C."/>
        </authorList>
    </citation>
    <scope>NUCLEOTIDE SEQUENCE [LARGE SCALE GENOMIC DNA]</scope>
    <source>
        <strain evidence="2 3">ATCC BAA-788</strain>
    </source>
</reference>
<sequence length="438" mass="44207">MNEQHGQDEAFARLRASDPAADARLDREALRQEVDRRIAGTGTTAPGEPGEDAVEVATVTPIRRPARWWQAVAAVAAIAVVGGAGYAVGRGSDGPVTATPLIELASGGTGTEQATAAMDTRMWSPGRVVFSAADGLGDQPGRARAWALDPGAVTAETVAALAAALGVTGEPVQQDGSWQVGSQDGSGPGVTVYADGTAAVNYYDPDRDPWTCAQAADAGQAAEAEQTIDPVAPCEPATGGAPGAEVAEAALRDVLTAVGLDPAEFQFSHQESGGGAGSFVSAERVIDGQSTGLTWSATVVADGVQSLSGQLAPLVDLGEYDVIGATSAVQRMADPRFGSGYAGVMPLATADTPALSRTLDSTAEAAPVTESTVPPAVTPGAAIDWPVQQVTITEARLGLSQVVQSDGAVLLAPAYEFTGDDGGVWGVIAVAESALSFG</sequence>
<evidence type="ECO:0000313" key="2">
    <source>
        <dbReference type="EMBL" id="NKY21349.1"/>
    </source>
</evidence>
<feature type="compositionally biased region" description="Low complexity" evidence="1">
    <location>
        <begin position="39"/>
        <end position="48"/>
    </location>
</feature>
<feature type="region of interest" description="Disordered" evidence="1">
    <location>
        <begin position="1"/>
        <end position="25"/>
    </location>
</feature>
<dbReference type="RefSeq" id="WP_168628453.1">
    <property type="nucleotide sequence ID" value="NZ_BONL01000037.1"/>
</dbReference>
<dbReference type="Proteomes" id="UP000581206">
    <property type="component" value="Unassembled WGS sequence"/>
</dbReference>
<evidence type="ECO:0000256" key="1">
    <source>
        <dbReference type="SAM" id="MobiDB-lite"/>
    </source>
</evidence>
<dbReference type="EMBL" id="JAAXOX010000001">
    <property type="protein sequence ID" value="NKY21349.1"/>
    <property type="molecule type" value="Genomic_DNA"/>
</dbReference>
<dbReference type="AlphaFoldDB" id="A0A7X6KSV9"/>
<proteinExistence type="predicted"/>
<protein>
    <submittedName>
        <fullName evidence="2">Uncharacterized protein</fullName>
    </submittedName>
</protein>
<evidence type="ECO:0000313" key="3">
    <source>
        <dbReference type="Proteomes" id="UP000581206"/>
    </source>
</evidence>
<organism evidence="2 3">
    <name type="scientific">Cellulomonas denverensis</name>
    <dbReference type="NCBI Taxonomy" id="264297"/>
    <lineage>
        <taxon>Bacteria</taxon>
        <taxon>Bacillati</taxon>
        <taxon>Actinomycetota</taxon>
        <taxon>Actinomycetes</taxon>
        <taxon>Micrococcales</taxon>
        <taxon>Cellulomonadaceae</taxon>
        <taxon>Cellulomonas</taxon>
    </lineage>
</organism>
<name>A0A7X6KSV9_9CELL</name>